<dbReference type="Proteomes" id="UP001627284">
    <property type="component" value="Unassembled WGS sequence"/>
</dbReference>
<dbReference type="Pfam" id="PF05641">
    <property type="entry name" value="Agenet"/>
    <property type="match status" value="1"/>
</dbReference>
<dbReference type="InterPro" id="IPR014002">
    <property type="entry name" value="Agenet_dom_plant"/>
</dbReference>
<sequence length="244" mass="28337">MAPIKETEINPEERHTMLSEFIKSIAFKRQQITKVFQKGDEVEVASQVYGFIGSYYDATILSPVGAYHYTIKYKTLLTADESGPLEEMVSAAVIRPVPPQQDETMSQNGFRLYDMVDVFANDGWWFGFISGKIGEECYVYFPTTADNIAYPRHVLRFHQEWVSGKWKYLPKTRNKYALESVTQELESLRSDLGELNLWIGDKKSGMCLEDWEEKGRRSEGYLLMIQYRLQHLMAQNKRSRSEAR</sequence>
<dbReference type="AlphaFoldDB" id="A0ABD2UDE0"/>
<protein>
    <recommendedName>
        <fullName evidence="1">Agenet domain-containing protein</fullName>
    </recommendedName>
</protein>
<feature type="domain" description="Agenet" evidence="1">
    <location>
        <begin position="108"/>
        <end position="163"/>
    </location>
</feature>
<dbReference type="PANTHER" id="PTHR31917">
    <property type="entry name" value="AGENET DOMAIN-CONTAINING PROTEIN-RELATED"/>
    <property type="match status" value="1"/>
</dbReference>
<gene>
    <name evidence="2" type="ORF">AABB24_011522</name>
</gene>
<feature type="domain" description="Agenet" evidence="1">
    <location>
        <begin position="34"/>
        <end position="102"/>
    </location>
</feature>
<accession>A0ABD2UDE0</accession>
<dbReference type="InterPro" id="IPR008395">
    <property type="entry name" value="Agenet-like_dom"/>
</dbReference>
<dbReference type="PANTHER" id="PTHR31917:SF162">
    <property type="entry name" value="AGENET DOMAIN-CONTAINING PROTEIN"/>
    <property type="match status" value="1"/>
</dbReference>
<reference evidence="2 3" key="1">
    <citation type="submission" date="2024-05" db="EMBL/GenBank/DDBJ databases">
        <title>De novo assembly of an allotetraploid wild potato.</title>
        <authorList>
            <person name="Hosaka A.J."/>
        </authorList>
    </citation>
    <scope>NUCLEOTIDE SEQUENCE [LARGE SCALE GENOMIC DNA]</scope>
    <source>
        <tissue evidence="2">Young leaves</tissue>
    </source>
</reference>
<evidence type="ECO:0000313" key="3">
    <source>
        <dbReference type="Proteomes" id="UP001627284"/>
    </source>
</evidence>
<feature type="non-terminal residue" evidence="2">
    <location>
        <position position="244"/>
    </location>
</feature>
<proteinExistence type="predicted"/>
<dbReference type="SMART" id="SM00743">
    <property type="entry name" value="Agenet"/>
    <property type="match status" value="2"/>
</dbReference>
<evidence type="ECO:0000313" key="2">
    <source>
        <dbReference type="EMBL" id="KAL3366853.1"/>
    </source>
</evidence>
<dbReference type="EMBL" id="JBJKTR010000006">
    <property type="protein sequence ID" value="KAL3366853.1"/>
    <property type="molecule type" value="Genomic_DNA"/>
</dbReference>
<organism evidence="2 3">
    <name type="scientific">Solanum stoloniferum</name>
    <dbReference type="NCBI Taxonomy" id="62892"/>
    <lineage>
        <taxon>Eukaryota</taxon>
        <taxon>Viridiplantae</taxon>
        <taxon>Streptophyta</taxon>
        <taxon>Embryophyta</taxon>
        <taxon>Tracheophyta</taxon>
        <taxon>Spermatophyta</taxon>
        <taxon>Magnoliopsida</taxon>
        <taxon>eudicotyledons</taxon>
        <taxon>Gunneridae</taxon>
        <taxon>Pentapetalae</taxon>
        <taxon>asterids</taxon>
        <taxon>lamiids</taxon>
        <taxon>Solanales</taxon>
        <taxon>Solanaceae</taxon>
        <taxon>Solanoideae</taxon>
        <taxon>Solaneae</taxon>
        <taxon>Solanum</taxon>
    </lineage>
</organism>
<evidence type="ECO:0000259" key="1">
    <source>
        <dbReference type="SMART" id="SM00743"/>
    </source>
</evidence>
<name>A0ABD2UDE0_9SOLN</name>
<dbReference type="CDD" id="cd20405">
    <property type="entry name" value="Tudor_Agenet_AtDUF_rpt1_3"/>
    <property type="match status" value="1"/>
</dbReference>
<keyword evidence="3" id="KW-1185">Reference proteome</keyword>
<comment type="caution">
    <text evidence="2">The sequence shown here is derived from an EMBL/GenBank/DDBJ whole genome shotgun (WGS) entry which is preliminary data.</text>
</comment>